<proteinExistence type="predicted"/>
<accession>A0AB34FP67</accession>
<dbReference type="GO" id="GO:0016788">
    <property type="term" value="F:hydrolase activity, acting on ester bonds"/>
    <property type="evidence" value="ECO:0007669"/>
    <property type="project" value="InterPro"/>
</dbReference>
<dbReference type="AlphaFoldDB" id="A0AB34FP67"/>
<reference evidence="3" key="1">
    <citation type="submission" date="2023-01" db="EMBL/GenBank/DDBJ databases">
        <title>The growth and conidiation of Purpureocillium lavendulum are regulated by nitrogen source and histone H3K14 acetylation.</title>
        <authorList>
            <person name="Tang P."/>
            <person name="Han J."/>
            <person name="Zhang C."/>
            <person name="Tang P."/>
            <person name="Qi F."/>
            <person name="Zhang K."/>
            <person name="Liang L."/>
        </authorList>
    </citation>
    <scope>NUCLEOTIDE SEQUENCE</scope>
    <source>
        <strain evidence="3">YMF1.00683</strain>
    </source>
</reference>
<dbReference type="PANTHER" id="PTHR45648">
    <property type="entry name" value="GDSL LIPASE/ACYLHYDROLASE FAMILY PROTEIN (AFU_ORTHOLOGUE AFUA_4G14700)"/>
    <property type="match status" value="1"/>
</dbReference>
<feature type="transmembrane region" description="Helical" evidence="2">
    <location>
        <begin position="167"/>
        <end position="189"/>
    </location>
</feature>
<keyword evidence="2" id="KW-0812">Transmembrane</keyword>
<dbReference type="Proteomes" id="UP001163105">
    <property type="component" value="Unassembled WGS sequence"/>
</dbReference>
<gene>
    <name evidence="3" type="ORF">O9K51_06743</name>
</gene>
<protein>
    <submittedName>
        <fullName evidence="3">Acetyl esterase</fullName>
    </submittedName>
</protein>
<sequence length="564" mass="63294">MSNAIANLTCPVQGNADLYGLGIRIGIYIQMLTVQLSGVLSATYPLEDHIGQGTIIIVMSTAIVLVRMLNATIGQHANLDNPLQPVEVFPMLTLLLLQMGVCRATFRNKPIMLIWLAELLGLTVLFVWFWWHGMDLLPRSCPDDKAFFFAKVSIWNWFRTFNKVTSVFLAVGTGISFPILCALILMDFTKRFHNFWRGRKTKDDDTRDEVSPQKTTLDIFVNISAIVYVEVSLRWNDIQGVHSLNSPGQFMPFVVALGQLFGVFFMSAKAMMLSAADEHAFDREDGHGTGGDTENIALSGRRTMENLVTFGDSYTDEGRFNYMTQHKKLPPVDSMLPASSSTFSGGYAWGRYVANQTGATYYDYAVAGAMCSDAIVPRWFNDINAPFPSVLEYEMDAFTQGLSYSQLYPNRRGDNTVYALWIGTNDLGIDGFLGDRENSEQTLDSFVECVWSTFDRIYQTGGRRFVLLTELPLETAPMYATPAAYGRGNDRYWADPSHYNVTAYLDKIHESTTGASVHLDAPANIDGAFMWYDELHPSQRMEEIFAANFLDVLDGRSKYGKTYC</sequence>
<dbReference type="SUPFAM" id="SSF52266">
    <property type="entry name" value="SGNH hydrolase"/>
    <property type="match status" value="1"/>
</dbReference>
<keyword evidence="4" id="KW-1185">Reference proteome</keyword>
<organism evidence="3 4">
    <name type="scientific">Purpureocillium lavendulum</name>
    <dbReference type="NCBI Taxonomy" id="1247861"/>
    <lineage>
        <taxon>Eukaryota</taxon>
        <taxon>Fungi</taxon>
        <taxon>Dikarya</taxon>
        <taxon>Ascomycota</taxon>
        <taxon>Pezizomycotina</taxon>
        <taxon>Sordariomycetes</taxon>
        <taxon>Hypocreomycetidae</taxon>
        <taxon>Hypocreales</taxon>
        <taxon>Ophiocordycipitaceae</taxon>
        <taxon>Purpureocillium</taxon>
    </lineage>
</organism>
<keyword evidence="2" id="KW-1133">Transmembrane helix</keyword>
<dbReference type="PANTHER" id="PTHR45648:SF22">
    <property type="entry name" value="GDSL LIPASE_ACYLHYDROLASE FAMILY PROTEIN (AFU_ORTHOLOGUE AFUA_4G14700)"/>
    <property type="match status" value="1"/>
</dbReference>
<dbReference type="Gene3D" id="3.40.50.1110">
    <property type="entry name" value="SGNH hydrolase"/>
    <property type="match status" value="1"/>
</dbReference>
<dbReference type="InterPro" id="IPR001087">
    <property type="entry name" value="GDSL"/>
</dbReference>
<name>A0AB34FP67_9HYPO</name>
<evidence type="ECO:0000313" key="3">
    <source>
        <dbReference type="EMBL" id="KAJ6440950.1"/>
    </source>
</evidence>
<evidence type="ECO:0000256" key="1">
    <source>
        <dbReference type="ARBA" id="ARBA00022801"/>
    </source>
</evidence>
<evidence type="ECO:0000256" key="2">
    <source>
        <dbReference type="SAM" id="Phobius"/>
    </source>
</evidence>
<dbReference type="EMBL" id="JAQHRD010000005">
    <property type="protein sequence ID" value="KAJ6440950.1"/>
    <property type="molecule type" value="Genomic_DNA"/>
</dbReference>
<dbReference type="InterPro" id="IPR051058">
    <property type="entry name" value="GDSL_Est/Lipase"/>
</dbReference>
<dbReference type="InterPro" id="IPR036514">
    <property type="entry name" value="SGNH_hydro_sf"/>
</dbReference>
<feature type="transmembrane region" description="Helical" evidence="2">
    <location>
        <begin position="25"/>
        <end position="46"/>
    </location>
</feature>
<feature type="transmembrane region" description="Helical" evidence="2">
    <location>
        <begin position="53"/>
        <end position="73"/>
    </location>
</feature>
<comment type="caution">
    <text evidence="3">The sequence shown here is derived from an EMBL/GenBank/DDBJ whole genome shotgun (WGS) entry which is preliminary data.</text>
</comment>
<feature type="transmembrane region" description="Helical" evidence="2">
    <location>
        <begin position="113"/>
        <end position="131"/>
    </location>
</feature>
<keyword evidence="2" id="KW-0472">Membrane</keyword>
<feature type="transmembrane region" description="Helical" evidence="2">
    <location>
        <begin position="250"/>
        <end position="268"/>
    </location>
</feature>
<dbReference type="Pfam" id="PF00657">
    <property type="entry name" value="Lipase_GDSL"/>
    <property type="match status" value="1"/>
</dbReference>
<keyword evidence="1" id="KW-0378">Hydrolase</keyword>
<evidence type="ECO:0000313" key="4">
    <source>
        <dbReference type="Proteomes" id="UP001163105"/>
    </source>
</evidence>